<dbReference type="Gene3D" id="1.25.40.10">
    <property type="entry name" value="Tetratricopeptide repeat domain"/>
    <property type="match status" value="1"/>
</dbReference>
<evidence type="ECO:0000256" key="6">
    <source>
        <dbReference type="PROSITE-ProRule" id="PRU00023"/>
    </source>
</evidence>
<feature type="repeat" description="ANK" evidence="6">
    <location>
        <begin position="1076"/>
        <end position="1108"/>
    </location>
</feature>
<evidence type="ECO:0000259" key="9">
    <source>
        <dbReference type="PROSITE" id="PS50089"/>
    </source>
</evidence>
<dbReference type="Pfam" id="PF12796">
    <property type="entry name" value="Ank_2"/>
    <property type="match status" value="2"/>
</dbReference>
<dbReference type="InterPro" id="IPR001841">
    <property type="entry name" value="Znf_RING"/>
</dbReference>
<dbReference type="SUPFAM" id="SSF48452">
    <property type="entry name" value="TPR-like"/>
    <property type="match status" value="1"/>
</dbReference>
<dbReference type="PROSITE" id="PS50089">
    <property type="entry name" value="ZF_RING_2"/>
    <property type="match status" value="1"/>
</dbReference>
<dbReference type="InterPro" id="IPR058018">
    <property type="entry name" value="AAA_lid_TANC1/2"/>
</dbReference>
<keyword evidence="4" id="KW-0862">Zinc</keyword>
<feature type="domain" description="RING-type" evidence="9">
    <location>
        <begin position="53"/>
        <end position="92"/>
    </location>
</feature>
<dbReference type="InterPro" id="IPR058056">
    <property type="entry name" value="WH_TANC1/2"/>
</dbReference>
<evidence type="ECO:0000256" key="5">
    <source>
        <dbReference type="ARBA" id="ARBA00023043"/>
    </source>
</evidence>
<feature type="region of interest" description="Disordered" evidence="8">
    <location>
        <begin position="1377"/>
        <end position="1415"/>
    </location>
</feature>
<dbReference type="InterPro" id="IPR036770">
    <property type="entry name" value="Ankyrin_rpt-contain_sf"/>
</dbReference>
<feature type="repeat" description="ANK" evidence="6">
    <location>
        <begin position="972"/>
        <end position="1004"/>
    </location>
</feature>
<dbReference type="InterPro" id="IPR056884">
    <property type="entry name" value="NPHP3-like_N"/>
</dbReference>
<dbReference type="PROSITE" id="PS50297">
    <property type="entry name" value="ANK_REP_REGION"/>
    <property type="match status" value="4"/>
</dbReference>
<feature type="compositionally biased region" description="Pro residues" evidence="8">
    <location>
        <begin position="1382"/>
        <end position="1395"/>
    </location>
</feature>
<dbReference type="InterPro" id="IPR011990">
    <property type="entry name" value="TPR-like_helical_dom_sf"/>
</dbReference>
<dbReference type="InterPro" id="IPR027417">
    <property type="entry name" value="P-loop_NTPase"/>
</dbReference>
<dbReference type="PANTHER" id="PTHR24198">
    <property type="entry name" value="ANKYRIN REPEAT AND PROTEIN KINASE DOMAIN-CONTAINING PROTEIN"/>
    <property type="match status" value="1"/>
</dbReference>
<dbReference type="SUPFAM" id="SSF52540">
    <property type="entry name" value="P-loop containing nucleoside triphosphate hydrolases"/>
    <property type="match status" value="1"/>
</dbReference>
<evidence type="ECO:0000313" key="10">
    <source>
        <dbReference type="EMBL" id="CDW25295.1"/>
    </source>
</evidence>
<feature type="region of interest" description="Disordered" evidence="8">
    <location>
        <begin position="29"/>
        <end position="50"/>
    </location>
</feature>
<proteinExistence type="predicted"/>
<dbReference type="InterPro" id="IPR002110">
    <property type="entry name" value="Ankyrin_rpt"/>
</dbReference>
<feature type="repeat" description="ANK" evidence="6">
    <location>
        <begin position="1007"/>
        <end position="1032"/>
    </location>
</feature>
<dbReference type="Gene3D" id="3.40.50.300">
    <property type="entry name" value="P-loop containing nucleotide triphosphate hydrolases"/>
    <property type="match status" value="1"/>
</dbReference>
<evidence type="ECO:0000256" key="7">
    <source>
        <dbReference type="PROSITE-ProRule" id="PRU00175"/>
    </source>
</evidence>
<keyword evidence="1" id="KW-0597">Phosphoprotein</keyword>
<feature type="compositionally biased region" description="Low complexity" evidence="8">
    <location>
        <begin position="1396"/>
        <end position="1407"/>
    </location>
</feature>
<dbReference type="Pfam" id="PF25520">
    <property type="entry name" value="AAA_lid_TANC1"/>
    <property type="match status" value="1"/>
</dbReference>
<reference evidence="10" key="1">
    <citation type="submission" date="2014-05" db="EMBL/GenBank/DDBJ databases">
        <authorList>
            <person name="Chronopoulou M."/>
        </authorList>
    </citation>
    <scope>NUCLEOTIDE SEQUENCE</scope>
    <source>
        <tissue evidence="10">Whole organism</tissue>
    </source>
</reference>
<feature type="repeat" description="ANK" evidence="6">
    <location>
        <begin position="1109"/>
        <end position="1131"/>
    </location>
</feature>
<keyword evidence="2" id="KW-0677">Repeat</keyword>
<dbReference type="PANTHER" id="PTHR24198:SF165">
    <property type="entry name" value="ANKYRIN REPEAT-CONTAINING PROTEIN-RELATED"/>
    <property type="match status" value="1"/>
</dbReference>
<organism evidence="10">
    <name type="scientific">Lepeophtheirus salmonis</name>
    <name type="common">Salmon louse</name>
    <name type="synonym">Caligus salmonis</name>
    <dbReference type="NCBI Taxonomy" id="72036"/>
    <lineage>
        <taxon>Eukaryota</taxon>
        <taxon>Metazoa</taxon>
        <taxon>Ecdysozoa</taxon>
        <taxon>Arthropoda</taxon>
        <taxon>Crustacea</taxon>
        <taxon>Multicrustacea</taxon>
        <taxon>Hexanauplia</taxon>
        <taxon>Copepoda</taxon>
        <taxon>Siphonostomatoida</taxon>
        <taxon>Caligidae</taxon>
        <taxon>Lepeophtheirus</taxon>
    </lineage>
</organism>
<dbReference type="GO" id="GO:0008270">
    <property type="term" value="F:zinc ion binding"/>
    <property type="evidence" value="ECO:0007669"/>
    <property type="project" value="UniProtKB-KW"/>
</dbReference>
<accession>A0A0K2THF0</accession>
<keyword evidence="3 7" id="KW-0479">Metal-binding</keyword>
<evidence type="ECO:0000256" key="3">
    <source>
        <dbReference type="ARBA" id="ARBA00022771"/>
    </source>
</evidence>
<dbReference type="PROSITE" id="PS50088">
    <property type="entry name" value="ANK_REPEAT"/>
    <property type="match status" value="5"/>
</dbReference>
<dbReference type="SMART" id="SM00248">
    <property type="entry name" value="ANK"/>
    <property type="match status" value="9"/>
</dbReference>
<protein>
    <recommendedName>
        <fullName evidence="9">RING-type domain-containing protein</fullName>
    </recommendedName>
</protein>
<evidence type="ECO:0000256" key="4">
    <source>
        <dbReference type="ARBA" id="ARBA00022833"/>
    </source>
</evidence>
<sequence>MNSYHVNREFFATAASETCSISSSSSCSIAPSSRSQRIGSELPPLRPGSSNRCPSCNLPFNNSNKRKLIDSNCGHAKCYACMFKNQKCLLCQKGAFSRNRFRCQSLRGSPVPSTKEEEPIKRRSICNASSESGFQSYNTSMSSLEDRNAIRRRIEDFVYGGAANGGGGTEDDLLSSAGGYEDREMDRESMVSGQSSFSELRPSSVRSMSTSSSFFRNNQKRHSMISWRKLKHSTGSSSMSFVDSASYAAPKRTFQVPNTLKEEDEENFNNTLKKDSKRLQYPLKTLYFGHDDDFADFDVVGPGEDLVNRRWVFTDSVHHLGSDLPTNAGIIISGLPGTGKTALVKHMIRQSSFGRKGCKNARKLEPPTTVDILSSSVIAYHFCQSYNAPTCSIPEFVHSLASLLFQSVIPYRQVLLDDPDLQKRLSLSACLINPRRSFVEGILLPLKDLFQDERDLKSIVIDGLDEAEIHRTDNRETISTFISDTLPEFPPWLKVIVTLNAETQEEIQKLLPFHRLSLDRSTDDERVMKDVSGYVSKTIKRHEDTMMDNIRPASYGIWRPTSPGPKSPIDLLISHFLGPPYYGNILFIRLTLDLISRNFLKIKSSNLHVLPISLSQIYLLEFNLKFPSSASFEPYRNILSVLVTPLNPLTVNSLYQAVITLESNSTLSMEEFKKMCNFLNRFLMIRNDDTIIFRHTSFRNWLIRRNNPHDRKYLCDPRMGHAGLARRLIKMGNLGPEPTLELGHHVLKANMFRPPKSVVPTINDDAQSANETDPINPYIRSVDVQAIQDASENLDAALSCPRNLMAPNIVISRLLLICGADPNSVSPLFDNAPILGIFSRKNYPEMVALLLKFGADVNKTNERGQTPLLMHLLEEYRYDDDASAEILDLLILQHNCDVKTCDSDGQTPLSVAAHYGHIKALEYILPYYRDLSETDEESLQNALVAACISGQIDAVESLLRVSTAINGNSVIHGETPLTAASKNGHDYVVAILLRREGLINVNETNLTGYTPMQVAIKNGHWAIVELLMKAGSVALDKVDSDGRSCLMMASMNGDVNILEFLLSNLDENILNLTDSKGYTALHWAVMSNKATSVSALLARNASIEISDKEGQSPLHKAASLGLVPILKLLLEPRKNESPDLNAYDNEGLRPVDRAIMGDHVPAIMCFLKKGAKLGQSTWTLAKCKPSVLLILLNKLLEDGNVLFSKGRLSDSSHRYEYALKRLPSSNDLNTFPQHRGVFLRVKVHLLLNLSRSRRKNEEFAKAIDAASSVLDFQNDCYQAYWYRAKAIKDAIDAEAYNPDDGKPWNLDHVINDLTEAVRLEPQDKDLTRFTILVKTLKNKQNSSNNNYEAAAGGAIKKTVAEVHSPNLDKIQALEIIEDDRVPPPTPQDPPPPLSPTPKKLNSLPSSPVKDILIQN</sequence>
<dbReference type="Pfam" id="PF25521">
    <property type="entry name" value="WHD_TANC1"/>
    <property type="match status" value="1"/>
</dbReference>
<keyword evidence="3 7" id="KW-0863">Zinc-finger</keyword>
<name>A0A0K2THF0_LEPSM</name>
<dbReference type="SUPFAM" id="SSF48403">
    <property type="entry name" value="Ankyrin repeat"/>
    <property type="match status" value="1"/>
</dbReference>
<evidence type="ECO:0000256" key="2">
    <source>
        <dbReference type="ARBA" id="ARBA00022737"/>
    </source>
</evidence>
<feature type="repeat" description="ANK" evidence="6">
    <location>
        <begin position="904"/>
        <end position="936"/>
    </location>
</feature>
<dbReference type="Pfam" id="PF00023">
    <property type="entry name" value="Ank"/>
    <property type="match status" value="2"/>
</dbReference>
<dbReference type="Pfam" id="PF24883">
    <property type="entry name" value="NPHP3_N"/>
    <property type="match status" value="1"/>
</dbReference>
<dbReference type="Gene3D" id="1.25.40.20">
    <property type="entry name" value="Ankyrin repeat-containing domain"/>
    <property type="match status" value="3"/>
</dbReference>
<dbReference type="EMBL" id="HACA01007934">
    <property type="protein sequence ID" value="CDW25295.1"/>
    <property type="molecule type" value="Transcribed_RNA"/>
</dbReference>
<dbReference type="OrthoDB" id="5958958at2759"/>
<keyword evidence="5 6" id="KW-0040">ANK repeat</keyword>
<evidence type="ECO:0000256" key="8">
    <source>
        <dbReference type="SAM" id="MobiDB-lite"/>
    </source>
</evidence>
<evidence type="ECO:0000256" key="1">
    <source>
        <dbReference type="ARBA" id="ARBA00022553"/>
    </source>
</evidence>